<comment type="caution">
    <text evidence="10">The sequence shown here is derived from an EMBL/GenBank/DDBJ whole genome shotgun (WGS) entry which is preliminary data.</text>
</comment>
<evidence type="ECO:0000256" key="4">
    <source>
        <dbReference type="ARBA" id="ARBA00022801"/>
    </source>
</evidence>
<dbReference type="PANTHER" id="PTHR43982">
    <property type="entry name" value="UBIQUITIN CARBOXYL-TERMINAL HYDROLASE"/>
    <property type="match status" value="1"/>
</dbReference>
<reference evidence="10" key="1">
    <citation type="submission" date="2020-11" db="EMBL/GenBank/DDBJ databases">
        <authorList>
            <consortium name="DOE Joint Genome Institute"/>
            <person name="Ahrendt S."/>
            <person name="Riley R."/>
            <person name="Andreopoulos W."/>
            <person name="Labutti K."/>
            <person name="Pangilinan J."/>
            <person name="Ruiz-Duenas F.J."/>
            <person name="Barrasa J.M."/>
            <person name="Sanchez-Garcia M."/>
            <person name="Camarero S."/>
            <person name="Miyauchi S."/>
            <person name="Serrano A."/>
            <person name="Linde D."/>
            <person name="Babiker R."/>
            <person name="Drula E."/>
            <person name="Ayuso-Fernandez I."/>
            <person name="Pacheco R."/>
            <person name="Padilla G."/>
            <person name="Ferreira P."/>
            <person name="Barriuso J."/>
            <person name="Kellner H."/>
            <person name="Castanera R."/>
            <person name="Alfaro M."/>
            <person name="Ramirez L."/>
            <person name="Pisabarro A.G."/>
            <person name="Kuo A."/>
            <person name="Tritt A."/>
            <person name="Lipzen A."/>
            <person name="He G."/>
            <person name="Yan M."/>
            <person name="Ng V."/>
            <person name="Cullen D."/>
            <person name="Martin F."/>
            <person name="Rosso M.-N."/>
            <person name="Henrissat B."/>
            <person name="Hibbett D."/>
            <person name="Martinez A.T."/>
            <person name="Grigoriev I.V."/>
        </authorList>
    </citation>
    <scope>NUCLEOTIDE SEQUENCE</scope>
    <source>
        <strain evidence="10">ATCC 90797</strain>
    </source>
</reference>
<keyword evidence="4 6" id="KW-0378">Hydrolase</keyword>
<dbReference type="GO" id="GO:0070628">
    <property type="term" value="F:proteasome binding"/>
    <property type="evidence" value="ECO:0007669"/>
    <property type="project" value="TreeGrafter"/>
</dbReference>
<dbReference type="InterPro" id="IPR038765">
    <property type="entry name" value="Papain-like_cys_pep_sf"/>
</dbReference>
<gene>
    <name evidence="10" type="ORF">BDN71DRAFT_1488153</name>
</gene>
<evidence type="ECO:0000256" key="1">
    <source>
        <dbReference type="ARBA" id="ARBA00000707"/>
    </source>
</evidence>
<evidence type="ECO:0000256" key="6">
    <source>
        <dbReference type="RuleBase" id="RU366025"/>
    </source>
</evidence>
<keyword evidence="5 6" id="KW-0788">Thiol protease</keyword>
<proteinExistence type="inferred from homology"/>
<dbReference type="SUPFAM" id="SSF54001">
    <property type="entry name" value="Cysteine proteinases"/>
    <property type="match status" value="1"/>
</dbReference>
<dbReference type="InterPro" id="IPR000626">
    <property type="entry name" value="Ubiquitin-like_dom"/>
</dbReference>
<dbReference type="EMBL" id="MU154544">
    <property type="protein sequence ID" value="KAF9497421.1"/>
    <property type="molecule type" value="Genomic_DNA"/>
</dbReference>
<sequence>MAPIPVHIKHAGKTHDVSLDVEQLPVVFKQSIYEVTGVPVDRMKVMIKGGVLKDDTPWKKVAPKEGQTFMVIGAAGELPKPPEKATVFLEDMDDCELASSVAIPVGLVNLGNTCYMSASVQALRAIPELQVALHGGPSAGAGASGAASAGPSSTNARLNPLARALQALYNQMGQTTSSVTPQTFLSMLRQVNPQFAEMARGGDKSMMGMRGYAQQDAEECYAQVLTSLREVPGLPPSPEGEAMQVDEGAATPSKSFIEQYMMGEMLRTMTCDETEEPPTTRSENVMKIECNITSTTNYLMQGLMNSLNQNIEKNSPSLGRQALYTQRSRLSRLPSYLTVHLVRFAWRADINKKAKIMRRVKFPTELDALELVTDDLKAKMTPVNRRLQELIKDRADRLKQRKRTKARKEREAQALREPNPPPPPEQEDASAASGQPTVDEGGELEPESVYRQREGVELNALVDESAKKDTGSNVTGLYDLVAIITHKGAAADAGHYIAFVKKSAIHPASVDNLDDDDEDWYKFDDEKVSIFPKEKLVTLEGGGEDASAYVLLYKAKAL</sequence>
<dbReference type="EC" id="3.4.19.12" evidence="6"/>
<dbReference type="PANTHER" id="PTHR43982:SF1">
    <property type="entry name" value="UBIQUITIN CARBOXYL-TERMINAL HYDROLASE 14"/>
    <property type="match status" value="1"/>
</dbReference>
<dbReference type="OrthoDB" id="333239at2759"/>
<dbReference type="InterPro" id="IPR018200">
    <property type="entry name" value="USP_CS"/>
</dbReference>
<dbReference type="SUPFAM" id="SSF54236">
    <property type="entry name" value="Ubiquitin-like"/>
    <property type="match status" value="1"/>
</dbReference>
<dbReference type="InterPro" id="IPR001394">
    <property type="entry name" value="Peptidase_C19_UCH"/>
</dbReference>
<keyword evidence="3 6" id="KW-0833">Ubl conjugation pathway</keyword>
<dbReference type="Gene3D" id="3.90.70.10">
    <property type="entry name" value="Cysteine proteinases"/>
    <property type="match status" value="1"/>
</dbReference>
<evidence type="ECO:0000259" key="8">
    <source>
        <dbReference type="PROSITE" id="PS50053"/>
    </source>
</evidence>
<protein>
    <recommendedName>
        <fullName evidence="6">Ubiquitin carboxyl-terminal hydrolase</fullName>
        <ecNumber evidence="6">3.4.19.12</ecNumber>
    </recommendedName>
</protein>
<dbReference type="PROSITE" id="PS00972">
    <property type="entry name" value="USP_1"/>
    <property type="match status" value="1"/>
</dbReference>
<evidence type="ECO:0000313" key="11">
    <source>
        <dbReference type="Proteomes" id="UP000807025"/>
    </source>
</evidence>
<dbReference type="Pfam" id="PF00443">
    <property type="entry name" value="UCH"/>
    <property type="match status" value="1"/>
</dbReference>
<evidence type="ECO:0000259" key="9">
    <source>
        <dbReference type="PROSITE" id="PS50235"/>
    </source>
</evidence>
<dbReference type="Gene3D" id="3.10.20.90">
    <property type="entry name" value="Phosphatidylinositol 3-kinase Catalytic Subunit, Chain A, domain 1"/>
    <property type="match status" value="1"/>
</dbReference>
<dbReference type="PROSITE" id="PS50235">
    <property type="entry name" value="USP_3"/>
    <property type="match status" value="1"/>
</dbReference>
<accession>A0A9P6D8W3</accession>
<dbReference type="CDD" id="cd16104">
    <property type="entry name" value="Ubl_USP14_like"/>
    <property type="match status" value="1"/>
</dbReference>
<dbReference type="GO" id="GO:0016579">
    <property type="term" value="P:protein deubiquitination"/>
    <property type="evidence" value="ECO:0007669"/>
    <property type="project" value="InterPro"/>
</dbReference>
<dbReference type="PROSITE" id="PS00973">
    <property type="entry name" value="USP_2"/>
    <property type="match status" value="1"/>
</dbReference>
<dbReference type="SMART" id="SM00213">
    <property type="entry name" value="UBQ"/>
    <property type="match status" value="1"/>
</dbReference>
<dbReference type="AlphaFoldDB" id="A0A9P6D8W3"/>
<evidence type="ECO:0000256" key="2">
    <source>
        <dbReference type="ARBA" id="ARBA00022670"/>
    </source>
</evidence>
<organism evidence="10 11">
    <name type="scientific">Pleurotus eryngii</name>
    <name type="common">Boletus of the steppes</name>
    <dbReference type="NCBI Taxonomy" id="5323"/>
    <lineage>
        <taxon>Eukaryota</taxon>
        <taxon>Fungi</taxon>
        <taxon>Dikarya</taxon>
        <taxon>Basidiomycota</taxon>
        <taxon>Agaricomycotina</taxon>
        <taxon>Agaricomycetes</taxon>
        <taxon>Agaricomycetidae</taxon>
        <taxon>Agaricales</taxon>
        <taxon>Pleurotineae</taxon>
        <taxon>Pleurotaceae</taxon>
        <taxon>Pleurotus</taxon>
    </lineage>
</organism>
<evidence type="ECO:0000256" key="3">
    <source>
        <dbReference type="ARBA" id="ARBA00022786"/>
    </source>
</evidence>
<comment type="catalytic activity">
    <reaction evidence="1 6">
        <text>Thiol-dependent hydrolysis of ester, thioester, amide, peptide and isopeptide bonds formed by the C-terminal Gly of ubiquitin (a 76-residue protein attached to proteins as an intracellular targeting signal).</text>
        <dbReference type="EC" id="3.4.19.12"/>
    </reaction>
</comment>
<keyword evidence="2 6" id="KW-0645">Protease</keyword>
<keyword evidence="11" id="KW-1185">Reference proteome</keyword>
<evidence type="ECO:0000313" key="10">
    <source>
        <dbReference type="EMBL" id="KAF9497421.1"/>
    </source>
</evidence>
<dbReference type="Proteomes" id="UP000807025">
    <property type="component" value="Unassembled WGS sequence"/>
</dbReference>
<evidence type="ECO:0000256" key="7">
    <source>
        <dbReference type="SAM" id="MobiDB-lite"/>
    </source>
</evidence>
<comment type="similarity">
    <text evidence="6">Belongs to the peptidase C19 family.</text>
</comment>
<name>A0A9P6D8W3_PLEER</name>
<dbReference type="GO" id="GO:0061136">
    <property type="term" value="P:regulation of proteasomal protein catabolic process"/>
    <property type="evidence" value="ECO:0007669"/>
    <property type="project" value="TreeGrafter"/>
</dbReference>
<dbReference type="GO" id="GO:0004843">
    <property type="term" value="F:cysteine-type deubiquitinase activity"/>
    <property type="evidence" value="ECO:0007669"/>
    <property type="project" value="UniProtKB-UniRule"/>
</dbReference>
<dbReference type="InterPro" id="IPR028889">
    <property type="entry name" value="USP"/>
</dbReference>
<dbReference type="PROSITE" id="PS50053">
    <property type="entry name" value="UBIQUITIN_2"/>
    <property type="match status" value="1"/>
</dbReference>
<feature type="domain" description="USP" evidence="9">
    <location>
        <begin position="105"/>
        <end position="556"/>
    </location>
</feature>
<dbReference type="InterPro" id="IPR044635">
    <property type="entry name" value="UBP14-like"/>
</dbReference>
<feature type="region of interest" description="Disordered" evidence="7">
    <location>
        <begin position="391"/>
        <end position="450"/>
    </location>
</feature>
<evidence type="ECO:0000256" key="5">
    <source>
        <dbReference type="ARBA" id="ARBA00022807"/>
    </source>
</evidence>
<feature type="domain" description="Ubiquitin-like" evidence="8">
    <location>
        <begin position="4"/>
        <end position="72"/>
    </location>
</feature>
<dbReference type="InterPro" id="IPR029071">
    <property type="entry name" value="Ubiquitin-like_domsf"/>
</dbReference>
<dbReference type="GO" id="GO:0043161">
    <property type="term" value="P:proteasome-mediated ubiquitin-dependent protein catabolic process"/>
    <property type="evidence" value="ECO:0007669"/>
    <property type="project" value="InterPro"/>
</dbReference>